<comment type="caution">
    <text evidence="2">The sequence shown here is derived from an EMBL/GenBank/DDBJ whole genome shotgun (WGS) entry which is preliminary data.</text>
</comment>
<gene>
    <name evidence="2" type="ORF">DdX_16831</name>
</gene>
<dbReference type="InterPro" id="IPR019420">
    <property type="entry name" value="7TM_GPCR_serpentine_rcpt_Srbc"/>
</dbReference>
<feature type="transmembrane region" description="Helical" evidence="1">
    <location>
        <begin position="139"/>
        <end position="161"/>
    </location>
</feature>
<feature type="transmembrane region" description="Helical" evidence="1">
    <location>
        <begin position="96"/>
        <end position="118"/>
    </location>
</feature>
<dbReference type="AlphaFoldDB" id="A0AAD4MQ62"/>
<reference evidence="2" key="1">
    <citation type="submission" date="2022-01" db="EMBL/GenBank/DDBJ databases">
        <title>Genome Sequence Resource for Two Populations of Ditylenchus destructor, the Migratory Endoparasitic Phytonematode.</title>
        <authorList>
            <person name="Zhang H."/>
            <person name="Lin R."/>
            <person name="Xie B."/>
        </authorList>
    </citation>
    <scope>NUCLEOTIDE SEQUENCE</scope>
    <source>
        <strain evidence="2">BazhouSP</strain>
    </source>
</reference>
<feature type="transmembrane region" description="Helical" evidence="1">
    <location>
        <begin position="55"/>
        <end position="76"/>
    </location>
</feature>
<evidence type="ECO:0000313" key="2">
    <source>
        <dbReference type="EMBL" id="KAI1700263.1"/>
    </source>
</evidence>
<protein>
    <submittedName>
        <fullName evidence="2">Serpentine type 7TM GPCR chemoreceptor srbc domain-containing protein</fullName>
    </submittedName>
</protein>
<dbReference type="Gene3D" id="1.20.1070.10">
    <property type="entry name" value="Rhodopsin 7-helix transmembrane proteins"/>
    <property type="match status" value="1"/>
</dbReference>
<keyword evidence="1" id="KW-0812">Transmembrane</keyword>
<keyword evidence="3" id="KW-1185">Reference proteome</keyword>
<organism evidence="2 3">
    <name type="scientific">Ditylenchus destructor</name>
    <dbReference type="NCBI Taxonomy" id="166010"/>
    <lineage>
        <taxon>Eukaryota</taxon>
        <taxon>Metazoa</taxon>
        <taxon>Ecdysozoa</taxon>
        <taxon>Nematoda</taxon>
        <taxon>Chromadorea</taxon>
        <taxon>Rhabditida</taxon>
        <taxon>Tylenchina</taxon>
        <taxon>Tylenchomorpha</taxon>
        <taxon>Sphaerularioidea</taxon>
        <taxon>Anguinidae</taxon>
        <taxon>Anguininae</taxon>
        <taxon>Ditylenchus</taxon>
    </lineage>
</organism>
<dbReference type="Proteomes" id="UP001201812">
    <property type="component" value="Unassembled WGS sequence"/>
</dbReference>
<accession>A0AAD4MQ62</accession>
<feature type="transmembrane region" description="Helical" evidence="1">
    <location>
        <begin position="20"/>
        <end position="43"/>
    </location>
</feature>
<sequence>MNSTNQIPSEIGYTKYLNLGFSIAIAVFHVTTIFFTAHVIYSSNFDKKSTKLDRISNSFFIFLACRGFGAVLALPYPVYLTVYWSAEGGNNYEPYAHLWLGLGSSIHGYLSTLSALLLTLERCFALTFPIRYNSRLAKWFPWLTLAFFILWSIIVAFYVLGEIPLDVEKDHWLLAYVLYRSANTLSHFSQCYRLFYLLFVATDEKNKRVMDKILPCMDEKTITRVEQVTSVTTAI</sequence>
<dbReference type="SUPFAM" id="SSF81321">
    <property type="entry name" value="Family A G protein-coupled receptor-like"/>
    <property type="match status" value="1"/>
</dbReference>
<keyword evidence="1" id="KW-0472">Membrane</keyword>
<dbReference type="EMBL" id="JAKKPZ010000151">
    <property type="protein sequence ID" value="KAI1700263.1"/>
    <property type="molecule type" value="Genomic_DNA"/>
</dbReference>
<proteinExistence type="predicted"/>
<dbReference type="Pfam" id="PF10316">
    <property type="entry name" value="7TM_GPCR_Srbc"/>
    <property type="match status" value="1"/>
</dbReference>
<name>A0AAD4MQ62_9BILA</name>
<keyword evidence="1" id="KW-1133">Transmembrane helix</keyword>
<evidence type="ECO:0000256" key="1">
    <source>
        <dbReference type="SAM" id="Phobius"/>
    </source>
</evidence>
<evidence type="ECO:0000313" key="3">
    <source>
        <dbReference type="Proteomes" id="UP001201812"/>
    </source>
</evidence>